<evidence type="ECO:0000256" key="6">
    <source>
        <dbReference type="SAM" id="Phobius"/>
    </source>
</evidence>
<dbReference type="Proteomes" id="UP000315522">
    <property type="component" value="Unassembled WGS sequence"/>
</dbReference>
<evidence type="ECO:0000256" key="5">
    <source>
        <dbReference type="RuleBase" id="RU000461"/>
    </source>
</evidence>
<dbReference type="PRINTS" id="PR00385">
    <property type="entry name" value="P450"/>
</dbReference>
<feature type="binding site" description="axial binding residue" evidence="4">
    <location>
        <position position="465"/>
    </location>
    <ligand>
        <name>heme</name>
        <dbReference type="ChEBI" id="CHEBI:30413"/>
    </ligand>
    <ligandPart>
        <name>Fe</name>
        <dbReference type="ChEBI" id="CHEBI:18248"/>
    </ligandPart>
</feature>
<keyword evidence="4 5" id="KW-0349">Heme</keyword>
<evidence type="ECO:0000313" key="8">
    <source>
        <dbReference type="Proteomes" id="UP000315522"/>
    </source>
</evidence>
<dbReference type="PANTHER" id="PTHR24305">
    <property type="entry name" value="CYTOCHROME P450"/>
    <property type="match status" value="1"/>
</dbReference>
<dbReference type="InterPro" id="IPR001128">
    <property type="entry name" value="Cyt_P450"/>
</dbReference>
<comment type="similarity">
    <text evidence="5">Belongs to the cytochrome P450 family.</text>
</comment>
<evidence type="ECO:0000256" key="2">
    <source>
        <dbReference type="ARBA" id="ARBA00022723"/>
    </source>
</evidence>
<evidence type="ECO:0000256" key="1">
    <source>
        <dbReference type="ARBA" id="ARBA00001971"/>
    </source>
</evidence>
<dbReference type="GO" id="GO:0020037">
    <property type="term" value="F:heme binding"/>
    <property type="evidence" value="ECO:0007669"/>
    <property type="project" value="InterPro"/>
</dbReference>
<keyword evidence="6" id="KW-0472">Membrane</keyword>
<dbReference type="GO" id="GO:0004497">
    <property type="term" value="F:monooxygenase activity"/>
    <property type="evidence" value="ECO:0007669"/>
    <property type="project" value="UniProtKB-KW"/>
</dbReference>
<keyword evidence="5" id="KW-0560">Oxidoreductase</keyword>
<evidence type="ECO:0000256" key="4">
    <source>
        <dbReference type="PIRSR" id="PIRSR602401-1"/>
    </source>
</evidence>
<dbReference type="EMBL" id="QGML01000761">
    <property type="protein sequence ID" value="TVY90743.1"/>
    <property type="molecule type" value="Genomic_DNA"/>
</dbReference>
<keyword evidence="5 7" id="KW-0503">Monooxygenase</keyword>
<evidence type="ECO:0000256" key="3">
    <source>
        <dbReference type="ARBA" id="ARBA00023004"/>
    </source>
</evidence>
<name>A0A559MCV6_9HELO</name>
<reference evidence="7 8" key="1">
    <citation type="submission" date="2018-05" db="EMBL/GenBank/DDBJ databases">
        <title>Genome sequencing and assembly of the regulated plant pathogen Lachnellula willkommii and related sister species for the development of diagnostic species identification markers.</title>
        <authorList>
            <person name="Giroux E."/>
            <person name="Bilodeau G."/>
        </authorList>
    </citation>
    <scope>NUCLEOTIDE SEQUENCE [LARGE SCALE GENOMIC DNA]</scope>
    <source>
        <strain evidence="7 8">CBS 172.35</strain>
    </source>
</reference>
<evidence type="ECO:0000313" key="7">
    <source>
        <dbReference type="EMBL" id="TVY90743.1"/>
    </source>
</evidence>
<dbReference type="PROSITE" id="PS00086">
    <property type="entry name" value="CYTOCHROME_P450"/>
    <property type="match status" value="1"/>
</dbReference>
<keyword evidence="3 4" id="KW-0408">Iron</keyword>
<dbReference type="Gene3D" id="1.10.630.10">
    <property type="entry name" value="Cytochrome P450"/>
    <property type="match status" value="1"/>
</dbReference>
<organism evidence="7 8">
    <name type="scientific">Lachnellula willkommii</name>
    <dbReference type="NCBI Taxonomy" id="215461"/>
    <lineage>
        <taxon>Eukaryota</taxon>
        <taxon>Fungi</taxon>
        <taxon>Dikarya</taxon>
        <taxon>Ascomycota</taxon>
        <taxon>Pezizomycotina</taxon>
        <taxon>Leotiomycetes</taxon>
        <taxon>Helotiales</taxon>
        <taxon>Lachnaceae</taxon>
        <taxon>Lachnellula</taxon>
    </lineage>
</organism>
<keyword evidence="2 4" id="KW-0479">Metal-binding</keyword>
<dbReference type="Pfam" id="PF00067">
    <property type="entry name" value="p450"/>
    <property type="match status" value="1"/>
</dbReference>
<sequence>MSPIQTHIQWLIQTPPLPLPILLPALFLAISILTVGTYTLYNLKFHPLSAIPGPFLARETPFYPIYLYYHGDFALHMRHLHSVYGEFVRLTPNHIAVSSPTSFKQLWTTKGFEKGDFYDAFALGISKNRDLFTIRQNSFHSQRKRIHGNIWSMTSVLEMEKYIDELIELFLQRMGRLADEKELMDVGLWTWRYTYDIIGELFFGKAYGFLEKEQDIDNLMAAAGAVAPFEGMMGMAPVWAKPFMMWMLAIPNIARGIMNFQKVKVTGKKLVADRMKIMENQDKSARNDMLGKMLSIVWEKGERVDWTVLDVEQECFVAMVAGNDTVSISLTVILYHLAKNPSSIARLQHDLDEAAKNGALSPTIAYKEAISLPYLVATINEGFRIHPLFGYPVPRVVPKGGAEVCGRWWPEGTELGTSCGVPEKNKAIFGEDAESWRPERWLVEKEKAARMWDEVCAFGIGSRACIGQHIAQAEMTKLVAQFLLEFNIETASEWDCLERWFNKPQNIHIKVTRRNRAT</sequence>
<accession>A0A559MCV6</accession>
<keyword evidence="6" id="KW-1133">Transmembrane helix</keyword>
<dbReference type="SUPFAM" id="SSF48264">
    <property type="entry name" value="Cytochrome P450"/>
    <property type="match status" value="1"/>
</dbReference>
<dbReference type="InterPro" id="IPR017972">
    <property type="entry name" value="Cyt_P450_CS"/>
</dbReference>
<dbReference type="PANTHER" id="PTHR24305:SF229">
    <property type="entry name" value="P450, PUTATIVE (EUROFUNG)-RELATED"/>
    <property type="match status" value="1"/>
</dbReference>
<dbReference type="GO" id="GO:0005506">
    <property type="term" value="F:iron ion binding"/>
    <property type="evidence" value="ECO:0007669"/>
    <property type="project" value="InterPro"/>
</dbReference>
<dbReference type="GO" id="GO:0016705">
    <property type="term" value="F:oxidoreductase activity, acting on paired donors, with incorporation or reduction of molecular oxygen"/>
    <property type="evidence" value="ECO:0007669"/>
    <property type="project" value="InterPro"/>
</dbReference>
<proteinExistence type="inferred from homology"/>
<dbReference type="AlphaFoldDB" id="A0A559MCV6"/>
<keyword evidence="6" id="KW-0812">Transmembrane</keyword>
<dbReference type="CDD" id="cd11060">
    <property type="entry name" value="CYP57A1-like"/>
    <property type="match status" value="1"/>
</dbReference>
<dbReference type="InterPro" id="IPR002401">
    <property type="entry name" value="Cyt_P450_E_grp-I"/>
</dbReference>
<comment type="cofactor">
    <cofactor evidence="1 4">
        <name>heme</name>
        <dbReference type="ChEBI" id="CHEBI:30413"/>
    </cofactor>
</comment>
<protein>
    <submittedName>
        <fullName evidence="7">Cytochrome P450 monooxygenase</fullName>
    </submittedName>
</protein>
<feature type="transmembrane region" description="Helical" evidence="6">
    <location>
        <begin position="21"/>
        <end position="41"/>
    </location>
</feature>
<comment type="caution">
    <text evidence="7">The sequence shown here is derived from an EMBL/GenBank/DDBJ whole genome shotgun (WGS) entry which is preliminary data.</text>
</comment>
<dbReference type="PRINTS" id="PR00463">
    <property type="entry name" value="EP450I"/>
</dbReference>
<gene>
    <name evidence="7" type="primary">gsfF_2</name>
    <name evidence="7" type="ORF">LAWI1_G005564</name>
</gene>
<keyword evidence="8" id="KW-1185">Reference proteome</keyword>
<dbReference type="InterPro" id="IPR050121">
    <property type="entry name" value="Cytochrome_P450_monoxygenase"/>
</dbReference>
<dbReference type="InterPro" id="IPR036396">
    <property type="entry name" value="Cyt_P450_sf"/>
</dbReference>